<keyword evidence="1" id="KW-1133">Transmembrane helix</keyword>
<sequence>MERFQGEFVKLEGYNNVLKNVHNTENEIKNHTEELHRPEIENLKLSMKVWKQRLNYYFFIEVCLYTNIIINFTKRNLNLNFKKLEE</sequence>
<name>A0A0F9MA09_9ZZZZ</name>
<proteinExistence type="predicted"/>
<dbReference type="EMBL" id="LAZR01005910">
    <property type="protein sequence ID" value="KKM96211.1"/>
    <property type="molecule type" value="Genomic_DNA"/>
</dbReference>
<keyword evidence="1" id="KW-0472">Membrane</keyword>
<dbReference type="AlphaFoldDB" id="A0A0F9MA09"/>
<protein>
    <submittedName>
        <fullName evidence="2">Uncharacterized protein</fullName>
    </submittedName>
</protein>
<evidence type="ECO:0000256" key="1">
    <source>
        <dbReference type="SAM" id="Phobius"/>
    </source>
</evidence>
<gene>
    <name evidence="2" type="ORF">LCGC14_1180430</name>
</gene>
<accession>A0A0F9MA09</accession>
<organism evidence="2">
    <name type="scientific">marine sediment metagenome</name>
    <dbReference type="NCBI Taxonomy" id="412755"/>
    <lineage>
        <taxon>unclassified sequences</taxon>
        <taxon>metagenomes</taxon>
        <taxon>ecological metagenomes</taxon>
    </lineage>
</organism>
<feature type="transmembrane region" description="Helical" evidence="1">
    <location>
        <begin position="54"/>
        <end position="73"/>
    </location>
</feature>
<keyword evidence="1" id="KW-0812">Transmembrane</keyword>
<evidence type="ECO:0000313" key="2">
    <source>
        <dbReference type="EMBL" id="KKM96211.1"/>
    </source>
</evidence>
<reference evidence="2" key="1">
    <citation type="journal article" date="2015" name="Nature">
        <title>Complex archaea that bridge the gap between prokaryotes and eukaryotes.</title>
        <authorList>
            <person name="Spang A."/>
            <person name="Saw J.H."/>
            <person name="Jorgensen S.L."/>
            <person name="Zaremba-Niedzwiedzka K."/>
            <person name="Martijn J."/>
            <person name="Lind A.E."/>
            <person name="van Eijk R."/>
            <person name="Schleper C."/>
            <person name="Guy L."/>
            <person name="Ettema T.J."/>
        </authorList>
    </citation>
    <scope>NUCLEOTIDE SEQUENCE</scope>
</reference>
<comment type="caution">
    <text evidence="2">The sequence shown here is derived from an EMBL/GenBank/DDBJ whole genome shotgun (WGS) entry which is preliminary data.</text>
</comment>